<gene>
    <name evidence="2" type="ORF">CTheo_9240</name>
</gene>
<dbReference type="AlphaFoldDB" id="A0A5N5Q720"/>
<sequence length="131" mass="13590">MLGTNQAFVGGLWGPLSNPSAKPHVQVSEVADQDGTLTMQVFRDKGPDTYGAFVTELEAQDASGAVVADLKGEDLAALFKEGTIKNTSVNKVKAGPDGLILPLGAEATVTVTLPEHSSEISVVRLRDASGV</sequence>
<dbReference type="Proteomes" id="UP000383932">
    <property type="component" value="Unassembled WGS sequence"/>
</dbReference>
<dbReference type="Pfam" id="PF07680">
    <property type="entry name" value="DoxA"/>
    <property type="match status" value="1"/>
</dbReference>
<reference evidence="2 3" key="1">
    <citation type="journal article" date="2019" name="Fungal Biol. Biotechnol.">
        <title>Draft genome sequence of fastidious pathogen Ceratobasidium theobromae, which causes vascular-streak dieback in Theobroma cacao.</title>
        <authorList>
            <person name="Ali S.S."/>
            <person name="Asman A."/>
            <person name="Shao J."/>
            <person name="Firmansyah A.P."/>
            <person name="Susilo A.W."/>
            <person name="Rosmana A."/>
            <person name="McMahon P."/>
            <person name="Junaid M."/>
            <person name="Guest D."/>
            <person name="Kheng T.Y."/>
            <person name="Meinhardt L.W."/>
            <person name="Bailey B.A."/>
        </authorList>
    </citation>
    <scope>NUCLEOTIDE SEQUENCE [LARGE SCALE GENOMIC DNA]</scope>
    <source>
        <strain evidence="2 3">CT2</strain>
    </source>
</reference>
<evidence type="ECO:0000313" key="3">
    <source>
        <dbReference type="Proteomes" id="UP000383932"/>
    </source>
</evidence>
<comment type="caution">
    <text evidence="2">The sequence shown here is derived from an EMBL/GenBank/DDBJ whole genome shotgun (WGS) entry which is preliminary data.</text>
</comment>
<evidence type="ECO:0000313" key="2">
    <source>
        <dbReference type="EMBL" id="KAB5587313.1"/>
    </source>
</evidence>
<name>A0A5N5Q720_9AGAM</name>
<protein>
    <submittedName>
        <fullName evidence="2">Quinol oxidase</fullName>
    </submittedName>
</protein>
<evidence type="ECO:0000259" key="1">
    <source>
        <dbReference type="Pfam" id="PF07680"/>
    </source>
</evidence>
<organism evidence="2 3">
    <name type="scientific">Ceratobasidium theobromae</name>
    <dbReference type="NCBI Taxonomy" id="1582974"/>
    <lineage>
        <taxon>Eukaryota</taxon>
        <taxon>Fungi</taxon>
        <taxon>Dikarya</taxon>
        <taxon>Basidiomycota</taxon>
        <taxon>Agaricomycotina</taxon>
        <taxon>Agaricomycetes</taxon>
        <taxon>Cantharellales</taxon>
        <taxon>Ceratobasidiaceae</taxon>
        <taxon>Ceratobasidium</taxon>
    </lineage>
</organism>
<accession>A0A5N5Q720</accession>
<dbReference type="InterPro" id="IPR011636">
    <property type="entry name" value="DoxA"/>
</dbReference>
<keyword evidence="3" id="KW-1185">Reference proteome</keyword>
<proteinExistence type="predicted"/>
<feature type="domain" description="Thiosulphate:quinone oxidoreductase small subunit DoxA" evidence="1">
    <location>
        <begin position="8"/>
        <end position="130"/>
    </location>
</feature>
<dbReference type="EMBL" id="SSOP01001210">
    <property type="protein sequence ID" value="KAB5587313.1"/>
    <property type="molecule type" value="Genomic_DNA"/>
</dbReference>